<feature type="transmembrane region" description="Helical" evidence="1">
    <location>
        <begin position="41"/>
        <end position="67"/>
    </location>
</feature>
<feature type="transmembrane region" description="Helical" evidence="1">
    <location>
        <begin position="159"/>
        <end position="184"/>
    </location>
</feature>
<protein>
    <submittedName>
        <fullName evidence="2">Uncharacterized protein</fullName>
    </submittedName>
</protein>
<dbReference type="EMBL" id="JAFIQS010000025">
    <property type="protein sequence ID" value="KAG5161787.1"/>
    <property type="molecule type" value="Genomic_DNA"/>
</dbReference>
<feature type="transmembrane region" description="Helical" evidence="1">
    <location>
        <begin position="120"/>
        <end position="147"/>
    </location>
</feature>
<dbReference type="OrthoDB" id="2873242at2759"/>
<feature type="transmembrane region" description="Helical" evidence="1">
    <location>
        <begin position="17"/>
        <end position="35"/>
    </location>
</feature>
<feature type="transmembrane region" description="Helical" evidence="1">
    <location>
        <begin position="284"/>
        <end position="302"/>
    </location>
</feature>
<name>A0A8H7XJN3_PSICU</name>
<keyword evidence="1" id="KW-0812">Transmembrane</keyword>
<evidence type="ECO:0000313" key="2">
    <source>
        <dbReference type="EMBL" id="KAG5161787.1"/>
    </source>
</evidence>
<evidence type="ECO:0000256" key="1">
    <source>
        <dbReference type="SAM" id="Phobius"/>
    </source>
</evidence>
<organism evidence="2">
    <name type="scientific">Psilocybe cubensis</name>
    <name type="common">Psychedelic mushroom</name>
    <name type="synonym">Stropharia cubensis</name>
    <dbReference type="NCBI Taxonomy" id="181762"/>
    <lineage>
        <taxon>Eukaryota</taxon>
        <taxon>Fungi</taxon>
        <taxon>Dikarya</taxon>
        <taxon>Basidiomycota</taxon>
        <taxon>Agaricomycotina</taxon>
        <taxon>Agaricomycetes</taxon>
        <taxon>Agaricomycetidae</taxon>
        <taxon>Agaricales</taxon>
        <taxon>Agaricineae</taxon>
        <taxon>Strophariaceae</taxon>
        <taxon>Psilocybe</taxon>
    </lineage>
</organism>
<feature type="transmembrane region" description="Helical" evidence="1">
    <location>
        <begin position="238"/>
        <end position="264"/>
    </location>
</feature>
<accession>A0A8H7XJN3</accession>
<keyword evidence="1" id="KW-1133">Transmembrane helix</keyword>
<keyword evidence="1" id="KW-0472">Membrane</keyword>
<proteinExistence type="predicted"/>
<feature type="transmembrane region" description="Helical" evidence="1">
    <location>
        <begin position="204"/>
        <end position="226"/>
    </location>
</feature>
<sequence length="343" mass="37437">MASQGDLSIPANIENHILYASLNSSMLGNLLIGIFPNSKAVLSIMINITNSAGIYTVTYGGTVYLLFFKSTSTVSRQVVLAAISLLYLLSITDAILQWYFLNVSFIVHGDSRDSIFWESLSAPLWLSTVNSALLSASFIVSDGLLIWRCYHVWGRRLKVIAFPIILYGAEIALSVADLVLQATIPLISSPEEASIENKVATAQQFTSLGTTATTTFLIGWMFFSAFKNGALHSESQYTRILVIIVESSAIYSVILTLSAVAGVIPQTYTIESPLSQWDYYVTTLLMNVSGLAPTVMVARLALRSSKNANASDTRSDDDMRFRNAQSLTDTEKGLRGVITLDIV</sequence>
<reference evidence="2" key="1">
    <citation type="submission" date="2021-02" db="EMBL/GenBank/DDBJ databases">
        <title>Psilocybe cubensis genome.</title>
        <authorList>
            <person name="Mckernan K.J."/>
            <person name="Crawford S."/>
            <person name="Trippe A."/>
            <person name="Kane L.T."/>
            <person name="Mclaughlin S."/>
        </authorList>
    </citation>
    <scope>NUCLEOTIDE SEQUENCE [LARGE SCALE GENOMIC DNA]</scope>
    <source>
        <strain evidence="2">MGC-MH-2018</strain>
    </source>
</reference>
<gene>
    <name evidence="2" type="ORF">JR316_013327</name>
</gene>
<dbReference type="AlphaFoldDB" id="A0A8H7XJN3"/>
<comment type="caution">
    <text evidence="2">The sequence shown here is derived from an EMBL/GenBank/DDBJ whole genome shotgun (WGS) entry which is preliminary data.</text>
</comment>
<feature type="transmembrane region" description="Helical" evidence="1">
    <location>
        <begin position="79"/>
        <end position="100"/>
    </location>
</feature>